<dbReference type="EMBL" id="JYJA01000040">
    <property type="protein sequence ID" value="KJL40177.1"/>
    <property type="molecule type" value="Genomic_DNA"/>
</dbReference>
<evidence type="ECO:0000256" key="1">
    <source>
        <dbReference type="SAM" id="SignalP"/>
    </source>
</evidence>
<dbReference type="InterPro" id="IPR006059">
    <property type="entry name" value="SBP"/>
</dbReference>
<feature type="signal peptide" evidence="1">
    <location>
        <begin position="1"/>
        <end position="20"/>
    </location>
</feature>
<dbReference type="OrthoDB" id="1650177at2"/>
<sequence length="435" mass="45501">MKRSYAAAAGIAVVATLALAGCSGGGDDAAAPEESSGPVTLSLSGWSLDTTPEFQALADAFHEENPDITVELKGYDAAEYNTLLTADLAAGSGPDIITQKEVKFVPTFVEGGQLLDVSDVELPDGISGAKSYEVDGTAYAVPYRNDSWVLYYNKALFDQAGVDYPDGSWTWDDYSDAAAALTEGIAAAGGSAKGAYLHNWQSTVQGFANAQSDGDILKGEYDYMEPFYDNVLALQSAGDQVDFNTAKANQLTYQGEFGKQNAAMLQMGTWFVATLIAQQASGDADDFEWGIAPIPQVDSSTAGLDNTPVTFGDPTGFGINAGIDESKVAAAKKFLAFAAGEEGAQVLANIGITPALLTDPVVETYFSVDGAPTDDLSKFAYSTHEVHPENPTSSKTAAIQGILGDMHTAIMSGSKSVSDAIKEAQDRVASEVGTD</sequence>
<accession>A0A0M2H6H2</accession>
<name>A0A0M2H6H2_MICTR</name>
<evidence type="ECO:0000313" key="3">
    <source>
        <dbReference type="Proteomes" id="UP000034098"/>
    </source>
</evidence>
<proteinExistence type="predicted"/>
<comment type="caution">
    <text evidence="2">The sequence shown here is derived from an EMBL/GenBank/DDBJ whole genome shotgun (WGS) entry which is preliminary data.</text>
</comment>
<dbReference type="Pfam" id="PF01547">
    <property type="entry name" value="SBP_bac_1"/>
    <property type="match status" value="1"/>
</dbReference>
<organism evidence="2 3">
    <name type="scientific">Microbacterium trichothecenolyticum</name>
    <name type="common">Aureobacterium trichothecenolyticum</name>
    <dbReference type="NCBI Taxonomy" id="69370"/>
    <lineage>
        <taxon>Bacteria</taxon>
        <taxon>Bacillati</taxon>
        <taxon>Actinomycetota</taxon>
        <taxon>Actinomycetes</taxon>
        <taxon>Micrococcales</taxon>
        <taxon>Microbacteriaceae</taxon>
        <taxon>Microbacterium</taxon>
    </lineage>
</organism>
<dbReference type="PANTHER" id="PTHR43649">
    <property type="entry name" value="ARABINOSE-BINDING PROTEIN-RELATED"/>
    <property type="match status" value="1"/>
</dbReference>
<feature type="chain" id="PRO_5038881800" evidence="1">
    <location>
        <begin position="21"/>
        <end position="435"/>
    </location>
</feature>
<dbReference type="InterPro" id="IPR050490">
    <property type="entry name" value="Bact_solute-bd_prot1"/>
</dbReference>
<dbReference type="SUPFAM" id="SSF53850">
    <property type="entry name" value="Periplasmic binding protein-like II"/>
    <property type="match status" value="1"/>
</dbReference>
<dbReference type="Gene3D" id="3.40.190.10">
    <property type="entry name" value="Periplasmic binding protein-like II"/>
    <property type="match status" value="1"/>
</dbReference>
<dbReference type="PATRIC" id="fig|69370.6.peg.3565"/>
<protein>
    <submittedName>
        <fullName evidence="2">Putative ABC transporter substrate-binding protein YesO</fullName>
    </submittedName>
</protein>
<keyword evidence="3" id="KW-1185">Reference proteome</keyword>
<dbReference type="RefSeq" id="WP_045301772.1">
    <property type="nucleotide sequence ID" value="NZ_JYJA01000040.1"/>
</dbReference>
<dbReference type="PANTHER" id="PTHR43649:SF30">
    <property type="entry name" value="ABC TRANSPORTER SUBSTRATE-BINDING PROTEIN"/>
    <property type="match status" value="1"/>
</dbReference>
<dbReference type="PROSITE" id="PS51257">
    <property type="entry name" value="PROKAR_LIPOPROTEIN"/>
    <property type="match status" value="1"/>
</dbReference>
<evidence type="ECO:0000313" key="2">
    <source>
        <dbReference type="EMBL" id="KJL40177.1"/>
    </source>
</evidence>
<keyword evidence="1" id="KW-0732">Signal</keyword>
<dbReference type="AlphaFoldDB" id="A0A0M2H6H2"/>
<reference evidence="2 3" key="1">
    <citation type="submission" date="2015-02" db="EMBL/GenBank/DDBJ databases">
        <title>Draft genome sequences of ten Microbacterium spp. with emphasis on heavy metal contaminated environments.</title>
        <authorList>
            <person name="Corretto E."/>
        </authorList>
    </citation>
    <scope>NUCLEOTIDE SEQUENCE [LARGE SCALE GENOMIC DNA]</scope>
    <source>
        <strain evidence="2 3">DSM 8608</strain>
    </source>
</reference>
<dbReference type="Proteomes" id="UP000034098">
    <property type="component" value="Unassembled WGS sequence"/>
</dbReference>
<gene>
    <name evidence="2" type="primary">yesO_9</name>
    <name evidence="2" type="ORF">RS82_03502</name>
</gene>